<keyword evidence="4 6" id="KW-0472">Membrane</keyword>
<dbReference type="CTD" id="40158"/>
<feature type="region of interest" description="Disordered" evidence="5">
    <location>
        <begin position="79"/>
        <end position="111"/>
    </location>
</feature>
<evidence type="ECO:0000256" key="6">
    <source>
        <dbReference type="SAM" id="Phobius"/>
    </source>
</evidence>
<dbReference type="PANTHER" id="PTHR18843:SF7">
    <property type="entry name" value="LAMINA-ASSOCIATED POLYPEPTIDE 1B ISOFORM 1-RELATED"/>
    <property type="match status" value="1"/>
</dbReference>
<dbReference type="GeneID" id="103316049"/>
<dbReference type="GO" id="GO:0061024">
    <property type="term" value="P:membrane organization"/>
    <property type="evidence" value="ECO:0007669"/>
    <property type="project" value="TreeGrafter"/>
</dbReference>
<comment type="subcellular location">
    <subcellularLocation>
        <location evidence="1">Membrane</location>
    </subcellularLocation>
</comment>
<evidence type="ECO:0000313" key="8">
    <source>
        <dbReference type="Proteomes" id="UP000002358"/>
    </source>
</evidence>
<dbReference type="GO" id="GO:0016020">
    <property type="term" value="C:membrane"/>
    <property type="evidence" value="ECO:0007669"/>
    <property type="project" value="UniProtKB-SubCell"/>
</dbReference>
<dbReference type="GO" id="GO:0001671">
    <property type="term" value="F:ATPase activator activity"/>
    <property type="evidence" value="ECO:0007669"/>
    <property type="project" value="InterPro"/>
</dbReference>
<dbReference type="Proteomes" id="UP000002358">
    <property type="component" value="Chromosome 4"/>
</dbReference>
<evidence type="ECO:0000256" key="3">
    <source>
        <dbReference type="ARBA" id="ARBA00022989"/>
    </source>
</evidence>
<keyword evidence="2 6" id="KW-0812">Transmembrane</keyword>
<organism evidence="7 8">
    <name type="scientific">Nasonia vitripennis</name>
    <name type="common">Parasitic wasp</name>
    <dbReference type="NCBI Taxonomy" id="7425"/>
    <lineage>
        <taxon>Eukaryota</taxon>
        <taxon>Metazoa</taxon>
        <taxon>Ecdysozoa</taxon>
        <taxon>Arthropoda</taxon>
        <taxon>Hexapoda</taxon>
        <taxon>Insecta</taxon>
        <taxon>Pterygota</taxon>
        <taxon>Neoptera</taxon>
        <taxon>Endopterygota</taxon>
        <taxon>Hymenoptera</taxon>
        <taxon>Apocrita</taxon>
        <taxon>Proctotrupomorpha</taxon>
        <taxon>Chalcidoidea</taxon>
        <taxon>Pteromalidae</taxon>
        <taxon>Pteromalinae</taxon>
        <taxon>Nasonia</taxon>
    </lineage>
</organism>
<dbReference type="EnsemblMetazoa" id="XM_008207600">
    <property type="protein sequence ID" value="XP_008205822"/>
    <property type="gene ID" value="LOC103316049"/>
</dbReference>
<sequence length="422" mass="48210">MSFMYNMYNIRGICRKCCWLLFYRLKAQLTTSYNIKDLLPRVARFPDPQKRKPLHAAALLDEITDNVKNSAVVTRSKLKEMQNDQSNDSDDDLDVITSDSGSEDETSNRSLEKVDFMMNSKGQIRTRSNVRKSTEVSLQEFQKKIEQTKETKKITIIKKYQISSNEPLKKNKNNTNYMLYIVAFIIFILLLYYIINRKVFAADNTNNDIKEISETERVESVVRDVLVTLKSMKSKYKNQEKELWQNAYVAIVNIIRNPKKPSIIVLLGDKSDPLDCLAVLLGNVSSNALNSGSLILTPDKFDSDMGTVIESLKVSIQNKKAVIVWDLLNINTEALKAFHNLCDRINPLVEEVIFIITIITDGYDKKSNPIEFVEKELFKKLSGTMKKDAIQPLITRITDGPILTVKPEPNIEQCPLPKANKI</sequence>
<dbReference type="InterPro" id="IPR038599">
    <property type="entry name" value="LAP1C-like_C_sf"/>
</dbReference>
<dbReference type="RefSeq" id="XP_008205822.1">
    <property type="nucleotide sequence ID" value="XM_008207600.4"/>
</dbReference>
<dbReference type="Gene3D" id="3.40.50.12190">
    <property type="match status" value="1"/>
</dbReference>
<evidence type="ECO:0000256" key="4">
    <source>
        <dbReference type="ARBA" id="ARBA00023136"/>
    </source>
</evidence>
<feature type="transmembrane region" description="Helical" evidence="6">
    <location>
        <begin position="177"/>
        <end position="195"/>
    </location>
</feature>
<evidence type="ECO:0000256" key="2">
    <source>
        <dbReference type="ARBA" id="ARBA00022692"/>
    </source>
</evidence>
<reference evidence="7" key="1">
    <citation type="submission" date="2021-01" db="UniProtKB">
        <authorList>
            <consortium name="EnsemblMetazoa"/>
        </authorList>
    </citation>
    <scope>IDENTIFICATION</scope>
</reference>
<dbReference type="KEGG" id="nvi:103316049"/>
<dbReference type="AlphaFoldDB" id="A0A7M7H8S1"/>
<accession>A0A7M7H8S1</accession>
<dbReference type="PANTHER" id="PTHR18843">
    <property type="entry name" value="TORSIN-1A-INTERACTING PROTEIN"/>
    <property type="match status" value="1"/>
</dbReference>
<evidence type="ECO:0000256" key="5">
    <source>
        <dbReference type="SAM" id="MobiDB-lite"/>
    </source>
</evidence>
<keyword evidence="8" id="KW-1185">Reference proteome</keyword>
<protein>
    <submittedName>
        <fullName evidence="7">Uncharacterized protein</fullName>
    </submittedName>
</protein>
<keyword evidence="3 6" id="KW-1133">Transmembrane helix</keyword>
<dbReference type="InParanoid" id="A0A7M7H8S1"/>
<dbReference type="OrthoDB" id="6258998at2759"/>
<evidence type="ECO:0000256" key="1">
    <source>
        <dbReference type="ARBA" id="ARBA00004370"/>
    </source>
</evidence>
<evidence type="ECO:0000313" key="7">
    <source>
        <dbReference type="EnsemblMetazoa" id="XP_008205822"/>
    </source>
</evidence>
<name>A0A7M7H8S1_NASVI</name>
<dbReference type="InterPro" id="IPR008662">
    <property type="entry name" value="TOIP1/2"/>
</dbReference>
<proteinExistence type="predicted"/>
<dbReference type="SMR" id="A0A7M7H8S1"/>